<evidence type="ECO:0000259" key="2">
    <source>
        <dbReference type="Pfam" id="PF13457"/>
    </source>
</evidence>
<dbReference type="InterPro" id="IPR025987">
    <property type="entry name" value="GW_dom"/>
</dbReference>
<dbReference type="RefSeq" id="WP_092595520.1">
    <property type="nucleotide sequence ID" value="NZ_FNFI01000002.1"/>
</dbReference>
<dbReference type="AlphaFoldDB" id="A0A1G8WIB5"/>
<feature type="domain" description="GW" evidence="2">
    <location>
        <begin position="31"/>
        <end position="78"/>
    </location>
</feature>
<sequence>MDRTINTVFEDDFKIKQTKLYFCNEVNTKLIYESMHNLKVIGIASSINGKVVEVISRRIKDKKDYYRIKIDGNVIGWIALTSSPRIFRIPKITGKIIEENVEVYRNFDYKLFNFVNKLLEARYYFEVENKNYFLINRVGNRSLSIPVLTRDFYKYLSPKIETYIDINKGEKLYKASNSEDIIGEIESEETVEVIGLYEKLKEVKIKYNNKTYWINYDVELAQGNNNLEVTSLELIDQIMYLKINSYQQKLKLDSQEKRIKKIKENVAISSDLQQLYLTKYLGDQDDIE</sequence>
<dbReference type="Gene3D" id="2.30.30.170">
    <property type="match status" value="1"/>
</dbReference>
<feature type="domain" description="GW" evidence="2">
    <location>
        <begin position="203"/>
        <end position="216"/>
    </location>
</feature>
<gene>
    <name evidence="3" type="ORF">SAMN05216187_102256</name>
</gene>
<dbReference type="OrthoDB" id="2388111at2"/>
<dbReference type="Pfam" id="PF13457">
    <property type="entry name" value="GW"/>
    <property type="match status" value="2"/>
</dbReference>
<organism evidence="3 4">
    <name type="scientific">Jeotgalicoccus aerolatus</name>
    <dbReference type="NCBI Taxonomy" id="709510"/>
    <lineage>
        <taxon>Bacteria</taxon>
        <taxon>Bacillati</taxon>
        <taxon>Bacillota</taxon>
        <taxon>Bacilli</taxon>
        <taxon>Bacillales</taxon>
        <taxon>Staphylococcaceae</taxon>
        <taxon>Jeotgalicoccus</taxon>
    </lineage>
</organism>
<dbReference type="SUPFAM" id="SSF82057">
    <property type="entry name" value="Prokaryotic SH3-related domain"/>
    <property type="match status" value="1"/>
</dbReference>
<dbReference type="InterPro" id="IPR038200">
    <property type="entry name" value="GW_dom_sf"/>
</dbReference>
<evidence type="ECO:0000313" key="3">
    <source>
        <dbReference type="EMBL" id="SDJ77823.1"/>
    </source>
</evidence>
<name>A0A1G8WIB5_9STAP</name>
<proteinExistence type="predicted"/>
<keyword evidence="1" id="KW-0732">Signal</keyword>
<evidence type="ECO:0000313" key="4">
    <source>
        <dbReference type="Proteomes" id="UP000242700"/>
    </source>
</evidence>
<dbReference type="STRING" id="586411.SAMN05216187_102256"/>
<reference evidence="4" key="1">
    <citation type="submission" date="2016-10" db="EMBL/GenBank/DDBJ databases">
        <authorList>
            <person name="Varghese N."/>
            <person name="Submissions S."/>
        </authorList>
    </citation>
    <scope>NUCLEOTIDE SEQUENCE [LARGE SCALE GENOMIC DNA]</scope>
    <source>
        <strain evidence="4">CGMCC 1.8911</strain>
    </source>
</reference>
<accession>A0A1G8WIB5</accession>
<protein>
    <submittedName>
        <fullName evidence="3">SH3-like domain-containing protein</fullName>
    </submittedName>
</protein>
<dbReference type="Proteomes" id="UP000242700">
    <property type="component" value="Unassembled WGS sequence"/>
</dbReference>
<evidence type="ECO:0000256" key="1">
    <source>
        <dbReference type="ARBA" id="ARBA00022729"/>
    </source>
</evidence>
<dbReference type="EMBL" id="FNFI01000002">
    <property type="protein sequence ID" value="SDJ77823.1"/>
    <property type="molecule type" value="Genomic_DNA"/>
</dbReference>